<dbReference type="Gene3D" id="3.40.50.720">
    <property type="entry name" value="NAD(P)-binding Rossmann-like Domain"/>
    <property type="match status" value="1"/>
</dbReference>
<dbReference type="Pfam" id="PF00899">
    <property type="entry name" value="ThiF"/>
    <property type="match status" value="1"/>
</dbReference>
<dbReference type="GO" id="GO:0003777">
    <property type="term" value="F:microtubule motor activity"/>
    <property type="evidence" value="ECO:0007669"/>
    <property type="project" value="InterPro"/>
</dbReference>
<dbReference type="Pfam" id="PF00225">
    <property type="entry name" value="Kinesin"/>
    <property type="match status" value="2"/>
</dbReference>
<dbReference type="FunFam" id="3.40.50.720:FF:000015">
    <property type="entry name" value="Ubiquitin-activating enzyme E1 1"/>
    <property type="match status" value="1"/>
</dbReference>
<dbReference type="Gene3D" id="3.40.50.12550">
    <property type="entry name" value="Ubiquitin-activating enzyme E1, inactive adenylation domain, subdomain 2"/>
    <property type="match status" value="1"/>
</dbReference>
<dbReference type="InterPro" id="IPR000011">
    <property type="entry name" value="UBQ/SUMO-activ_enz_E1-like"/>
</dbReference>
<dbReference type="GO" id="GO:0007052">
    <property type="term" value="P:mitotic spindle organization"/>
    <property type="evidence" value="ECO:0007669"/>
    <property type="project" value="TreeGrafter"/>
</dbReference>
<keyword evidence="7 11" id="KW-0547">Nucleotide-binding</keyword>
<accession>A0A182PKF3</accession>
<keyword evidence="8 13" id="KW-0833">Ubl conjugation pathway</keyword>
<dbReference type="GO" id="GO:0051231">
    <property type="term" value="P:spindle elongation"/>
    <property type="evidence" value="ECO:0007669"/>
    <property type="project" value="TreeGrafter"/>
</dbReference>
<dbReference type="PANTHER" id="PTHR47969">
    <property type="entry name" value="CHROMOSOME-ASSOCIATED KINESIN KIF4A-RELATED"/>
    <property type="match status" value="1"/>
</dbReference>
<feature type="coiled-coil region" evidence="14">
    <location>
        <begin position="395"/>
        <end position="435"/>
    </location>
</feature>
<comment type="catalytic activity">
    <reaction evidence="1">
        <text>ATP + ubiquitin + [E1 ubiquitin-activating enzyme]-L-cysteine = AMP + diphosphate + S-ubiquitinyl-[E1 ubiquitin-activating enzyme]-L-cysteine.</text>
        <dbReference type="EC" id="6.2.1.45"/>
    </reaction>
</comment>
<dbReference type="SMART" id="SM00129">
    <property type="entry name" value="KISc"/>
    <property type="match status" value="1"/>
</dbReference>
<dbReference type="GO" id="GO:0005875">
    <property type="term" value="C:microtubule associated complex"/>
    <property type="evidence" value="ECO:0007669"/>
    <property type="project" value="TreeGrafter"/>
</dbReference>
<feature type="compositionally biased region" description="Basic and acidic residues" evidence="15">
    <location>
        <begin position="864"/>
        <end position="875"/>
    </location>
</feature>
<dbReference type="Pfam" id="PF09358">
    <property type="entry name" value="E1_UFD"/>
    <property type="match status" value="1"/>
</dbReference>
<evidence type="ECO:0000256" key="9">
    <source>
        <dbReference type="ARBA" id="ARBA00022840"/>
    </source>
</evidence>
<dbReference type="GO" id="GO:0007018">
    <property type="term" value="P:microtubule-based movement"/>
    <property type="evidence" value="ECO:0007669"/>
    <property type="project" value="InterPro"/>
</dbReference>
<dbReference type="GO" id="GO:0005524">
    <property type="term" value="F:ATP binding"/>
    <property type="evidence" value="ECO:0007669"/>
    <property type="project" value="UniProtKB-UniRule"/>
</dbReference>
<keyword evidence="11" id="KW-0505">Motor protein</keyword>
<feature type="domain" description="Kinesin motor" evidence="16">
    <location>
        <begin position="25"/>
        <end position="380"/>
    </location>
</feature>
<feature type="coiled-coil region" evidence="14">
    <location>
        <begin position="585"/>
        <end position="625"/>
    </location>
</feature>
<dbReference type="Proteomes" id="UP000075885">
    <property type="component" value="Unassembled WGS sequence"/>
</dbReference>
<dbReference type="InterPro" id="IPR032420">
    <property type="entry name" value="E1_4HB"/>
</dbReference>
<evidence type="ECO:0000313" key="17">
    <source>
        <dbReference type="EnsemblMetazoa" id="AEPI007420-PA"/>
    </source>
</evidence>
<dbReference type="InterPro" id="IPR042302">
    <property type="entry name" value="E1_FCCH_sf"/>
</dbReference>
<reference evidence="17" key="2">
    <citation type="submission" date="2020-05" db="UniProtKB">
        <authorList>
            <consortium name="EnsemblMetazoa"/>
        </authorList>
    </citation>
    <scope>IDENTIFICATION</scope>
    <source>
        <strain evidence="17">Epiroticus2</strain>
    </source>
</reference>
<dbReference type="Pfam" id="PF16190">
    <property type="entry name" value="E1_FCCH"/>
    <property type="match status" value="1"/>
</dbReference>
<dbReference type="PRINTS" id="PR01849">
    <property type="entry name" value="UBIQUITINACT"/>
</dbReference>
<dbReference type="PROSITE" id="PS00411">
    <property type="entry name" value="KINESIN_MOTOR_1"/>
    <property type="match status" value="1"/>
</dbReference>
<dbReference type="CDD" id="cd01491">
    <property type="entry name" value="Ube1_repeat1"/>
    <property type="match status" value="1"/>
</dbReference>
<dbReference type="SMART" id="SM00985">
    <property type="entry name" value="UBA_e1_C"/>
    <property type="match status" value="1"/>
</dbReference>
<dbReference type="GO" id="GO:0004839">
    <property type="term" value="F:ubiquitin activating enzyme activity"/>
    <property type="evidence" value="ECO:0007669"/>
    <property type="project" value="UniProtKB-EC"/>
</dbReference>
<evidence type="ECO:0000256" key="7">
    <source>
        <dbReference type="ARBA" id="ARBA00022741"/>
    </source>
</evidence>
<dbReference type="InterPro" id="IPR038252">
    <property type="entry name" value="UBA_E1_C_sf"/>
</dbReference>
<comment type="similarity">
    <text evidence="11">Belongs to the TRAFAC class myosin-kinesin ATPase superfamily. Kinesin family.</text>
</comment>
<dbReference type="InterPro" id="IPR027417">
    <property type="entry name" value="P-loop_NTPase"/>
</dbReference>
<feature type="compositionally biased region" description="Polar residues" evidence="15">
    <location>
        <begin position="1"/>
        <end position="19"/>
    </location>
</feature>
<dbReference type="FunFam" id="2.40.30.180:FF:000001">
    <property type="entry name" value="ubiquitin-like modifier-activating enzyme 1"/>
    <property type="match status" value="1"/>
</dbReference>
<evidence type="ECO:0000256" key="15">
    <source>
        <dbReference type="SAM" id="MobiDB-lite"/>
    </source>
</evidence>
<evidence type="ECO:0000313" key="18">
    <source>
        <dbReference type="Proteomes" id="UP000075885"/>
    </source>
</evidence>
<evidence type="ECO:0000259" key="16">
    <source>
        <dbReference type="PROSITE" id="PS50067"/>
    </source>
</evidence>
<keyword evidence="14" id="KW-0175">Coiled coil</keyword>
<dbReference type="InterPro" id="IPR032418">
    <property type="entry name" value="E1_FCCH"/>
</dbReference>
<evidence type="ECO:0000256" key="3">
    <source>
        <dbReference type="ARBA" id="ARBA00004906"/>
    </source>
</evidence>
<dbReference type="InterPro" id="IPR036961">
    <property type="entry name" value="Kinesin_motor_dom_sf"/>
</dbReference>
<dbReference type="InterPro" id="IPR033127">
    <property type="entry name" value="UBQ-activ_enz_E1_Cys_AS"/>
</dbReference>
<dbReference type="SUPFAM" id="SSF69572">
    <property type="entry name" value="Activating enzymes of the ubiquitin-like proteins"/>
    <property type="match status" value="2"/>
</dbReference>
<proteinExistence type="inferred from homology"/>
<dbReference type="UniPathway" id="UPA00143"/>
<evidence type="ECO:0000256" key="1">
    <source>
        <dbReference type="ARBA" id="ARBA00000488"/>
    </source>
</evidence>
<feature type="active site" description="Glycyl thioester intermediate" evidence="12">
    <location>
        <position position="1538"/>
    </location>
</feature>
<dbReference type="Pfam" id="PF16191">
    <property type="entry name" value="E1_4HB"/>
    <property type="match status" value="1"/>
</dbReference>
<comment type="subcellular location">
    <subcellularLocation>
        <location evidence="2">Cytoplasm</location>
        <location evidence="2">Cytoskeleton</location>
    </subcellularLocation>
</comment>
<dbReference type="CDD" id="cd01490">
    <property type="entry name" value="Ube1_repeat2"/>
    <property type="match status" value="1"/>
</dbReference>
<dbReference type="InterPro" id="IPR019572">
    <property type="entry name" value="UBA_E1_SCCH"/>
</dbReference>
<protein>
    <recommendedName>
        <fullName evidence="5">E1 ubiquitin-activating enzyme</fullName>
        <ecNumber evidence="5">6.2.1.45</ecNumber>
    </recommendedName>
</protein>
<feature type="region of interest" description="Disordered" evidence="15">
    <location>
        <begin position="860"/>
        <end position="918"/>
    </location>
</feature>
<dbReference type="GO" id="GO:0008017">
    <property type="term" value="F:microtubule binding"/>
    <property type="evidence" value="ECO:0007669"/>
    <property type="project" value="InterPro"/>
</dbReference>
<dbReference type="InterPro" id="IPR001752">
    <property type="entry name" value="Kinesin_motor_dom"/>
</dbReference>
<dbReference type="InterPro" id="IPR042063">
    <property type="entry name" value="Ubi_acti_E1_SCCH"/>
</dbReference>
<dbReference type="SUPFAM" id="SSF52540">
    <property type="entry name" value="P-loop containing nucleoside triphosphate hydrolases"/>
    <property type="match status" value="2"/>
</dbReference>
<evidence type="ECO:0000256" key="10">
    <source>
        <dbReference type="ARBA" id="ARBA00023212"/>
    </source>
</evidence>
<evidence type="ECO:0000256" key="4">
    <source>
        <dbReference type="ARBA" id="ARBA00005673"/>
    </source>
</evidence>
<dbReference type="STRING" id="199890.A0A182PKF3"/>
<dbReference type="InterPro" id="IPR019821">
    <property type="entry name" value="Kinesin_motor_CS"/>
</dbReference>
<reference evidence="18" key="1">
    <citation type="submission" date="2013-03" db="EMBL/GenBank/DDBJ databases">
        <title>The Genome Sequence of Anopheles epiroticus epiroticus2.</title>
        <authorList>
            <consortium name="The Broad Institute Genomics Platform"/>
            <person name="Neafsey D.E."/>
            <person name="Howell P."/>
            <person name="Walker B."/>
            <person name="Young S.K."/>
            <person name="Zeng Q."/>
            <person name="Gargeya S."/>
            <person name="Fitzgerald M."/>
            <person name="Haas B."/>
            <person name="Abouelleil A."/>
            <person name="Allen A.W."/>
            <person name="Alvarado L."/>
            <person name="Arachchi H.M."/>
            <person name="Berlin A.M."/>
            <person name="Chapman S.B."/>
            <person name="Gainer-Dewar J."/>
            <person name="Goldberg J."/>
            <person name="Griggs A."/>
            <person name="Gujja S."/>
            <person name="Hansen M."/>
            <person name="Howarth C."/>
            <person name="Imamovic A."/>
            <person name="Ireland A."/>
            <person name="Larimer J."/>
            <person name="McCowan C."/>
            <person name="Murphy C."/>
            <person name="Pearson M."/>
            <person name="Poon T.W."/>
            <person name="Priest M."/>
            <person name="Roberts A."/>
            <person name="Saif S."/>
            <person name="Shea T."/>
            <person name="Sisk P."/>
            <person name="Sykes S."/>
            <person name="Wortman J."/>
            <person name="Nusbaum C."/>
            <person name="Birren B."/>
        </authorList>
    </citation>
    <scope>NUCLEOTIDE SEQUENCE [LARGE SCALE GENOMIC DNA]</scope>
    <source>
        <strain evidence="18">Epiroticus2</strain>
    </source>
</reference>
<feature type="region of interest" description="Disordered" evidence="15">
    <location>
        <begin position="1"/>
        <end position="25"/>
    </location>
</feature>
<dbReference type="InterPro" id="IPR018075">
    <property type="entry name" value="UBQ-activ_enz_E1"/>
</dbReference>
<dbReference type="PROSITE" id="PS00865">
    <property type="entry name" value="UBIQUITIN_ACTIVAT_2"/>
    <property type="match status" value="1"/>
</dbReference>
<feature type="binding site" evidence="11">
    <location>
        <begin position="115"/>
        <end position="122"/>
    </location>
    <ligand>
        <name>ATP</name>
        <dbReference type="ChEBI" id="CHEBI:30616"/>
    </ligand>
</feature>
<dbReference type="InterPro" id="IPR000594">
    <property type="entry name" value="ThiF_NAD_FAD-bd"/>
</dbReference>
<evidence type="ECO:0000256" key="5">
    <source>
        <dbReference type="ARBA" id="ARBA00012990"/>
    </source>
</evidence>
<comment type="similarity">
    <text evidence="4 13">Belongs to the ubiquitin-activating E1 family.</text>
</comment>
<evidence type="ECO:0000256" key="8">
    <source>
        <dbReference type="ARBA" id="ARBA00022786"/>
    </source>
</evidence>
<dbReference type="InterPro" id="IPR018965">
    <property type="entry name" value="Ub-activating_enz_E1_C"/>
</dbReference>
<dbReference type="NCBIfam" id="TIGR01408">
    <property type="entry name" value="Ube1"/>
    <property type="match status" value="1"/>
</dbReference>
<evidence type="ECO:0000256" key="11">
    <source>
        <dbReference type="PROSITE-ProRule" id="PRU00283"/>
    </source>
</evidence>
<dbReference type="FunFam" id="3.40.850.10:FF:000080">
    <property type="entry name" value="Kinesin-like protein"/>
    <property type="match status" value="1"/>
</dbReference>
<dbReference type="FunFam" id="3.50.50.80:FF:000001">
    <property type="entry name" value="ubiquitin-like modifier-activating enzyme 1"/>
    <property type="match status" value="1"/>
</dbReference>
<evidence type="ECO:0000256" key="2">
    <source>
        <dbReference type="ARBA" id="ARBA00004245"/>
    </source>
</evidence>
<dbReference type="EC" id="6.2.1.45" evidence="5"/>
<dbReference type="PROSITE" id="PS50067">
    <property type="entry name" value="KINESIN_MOTOR_2"/>
    <property type="match status" value="2"/>
</dbReference>
<feature type="compositionally biased region" description="Low complexity" evidence="15">
    <location>
        <begin position="905"/>
        <end position="918"/>
    </location>
</feature>
<sequence length="1972" mass="219781">MDNLDNITQASTGSSNSVPGTPEDNINVVVRVRPLSNKEARHGDEMVVQFPGNGQILCDGVPLTSGAGAQKPKLFSYNVVFEPGATQDDVLQYSGIKRLIEMAIEGFSCTAFCYGQTGSGKTHTLTGPPELFYRKPDPAHEDHGLVFRSFLYLFKLLQERKDTNFVLKASFLEIYNEKVIDLLNPGTARKPLAVRWSKKSRGFFVENLFTVDCEELDDLLAVLEEGMRNRHVGSHLMNDYSSRSHTILTVHITSEQQAEGGVFISKQGKINFVDLAGSEMTKKTHSEGKTLEEANNINKSLMVLGYCIASLSDSKKRGGHIPYRDSKLTKLLADSLAGNGVTLMVNEQRISVNIACISPALSNVTETVNTLRYAARAKRIRTKPIIMMDPREALILSLKREINALQVENEHLRTALNLQSEAQDINSQVDVLERRPIPRTPPKVDVEKLTDMEGNELKELVKVYVMENQALRQENAELYSTREMIIRDQELVCRENERLLKKLEDVNSGHIPYRDSKLTKLLADSLAGNGVTLMVNEQRISVNIACISPALSNVTETVNTLRYAARAKRIRTKPIIMMDPREALILSLKREINALQVENEHLRTALNLQSEAQDINSQVDVLERRPIPRTPPKVDVEKLTDMEGNELKELVKVYVMENQALRQENAELYSTREMIIRDQELVCRENERLLKKLEDVNSVCCRSPIIPARPTFSAEMLNLSTASGDMEVSNIWRNPLSSSADSMSRYRNESLDGRVSANENKIPELLQKELDKRRIGDSISTIANNLKRNNSWDNANRSNVTNHGVKLASRKGSADSRHSDPSQARTIREKIKIFPVAARIDICKQPMSDDDVALIGSRAKQQCKKQDIGEFRDSLVDPPAAKKRKLPSPTPPSLTQPPPEHEQQPPHSSSPAIERSAPSSAAAGAAVVVMATSNNNGSAPVPSMENSNSGGGGAAAAQEIDEGLYSRQLYVLGHDAMRRMARSDVLISGLGGLGVEVAKNVILGGVKSVTLHDTAVCTVGDLSSQFYLSADDVAGGKNRAEASCQQLSELNHYVPTVAYTGELTEEFLQKFRVVVLTQTAPAEQRRIAEITHRHNIALIVADTRGLFAQVFCDFGVDFTVYDQNGANPGSAMVASITNDAESVVTCVDETRHGFEDGDYVTFTEVQGMTELNGCAPMKIKVLGPYTFSIGDTTKLSPYLRGGIATQVKMSKQMSFKSLAEAENAPEFIMTDFAKFDHPTNTQIAFTVLGRYQEQHGRLPRPWNVEDATEFVEMCRKRAKELSVEELNETMLTRFAKVCAGDLCPMNGAIGGITAQEVMKACTGKFTPIYQYLCYDALECLQEADLSEEECAPTGSRYDGQIAVFGRKFQDVLGQLKYFIVGAGAIGCELLKNFAMIGVASKDEGEIIVTDMDLIEKSNLNRQFLFRPHDVQQPKSRVAAQAVKRMNGDIKVTSHENRVGPETERFYDDTFFNRLDGVANALDNIDARIYMDRRCVYYRKPLLESGTLGTLGNIQVVVPFLTESYSSSQDPPEKSIPICTLKNFPNAIEHTLQWARDTFEGIFKQVAENAAQYISDPTFIERTLKLPGVQPLEALESVKKALIDDRPKSIEDCVKWARVYFEEQYSNQIRQLLFNFPPDQMSSTGQPFWSGPKRQPEAITFDPENPLHLDYIFATANLKAEVYGIPQQRNRDVIRKIVSAIEVRYYTVPKFTPRSGVKIAVTDSALQAEENGGGGGGAGGEDLDPDRIGRLQSELAALGKPDFTITPLEFEKDDDNNLHMDFIVAASNLRAANYKIPPADRHKSKLIAGKIMPAIATTTSLVAGCASLELYKLAQGFNTLDRFKNGFLNLALPFFTFSEPIQAKKSNYYDKEWTLWDRFEVKGELTLQEFLDYFDREHKLKITMLSQGVCMLYAFFMTKQKQQERLNLPMSEVVRKVSKKSIEPHVRALVFEICCNDVDGEDVEVPYVRYLLP</sequence>
<name>A0A182PKF3_9DIPT</name>
<dbReference type="Gene3D" id="1.10.10.2660">
    <property type="entry name" value="Ubiquitin-activating enzyme E1, SCCH domain"/>
    <property type="match status" value="1"/>
</dbReference>
<keyword evidence="18" id="KW-1185">Reference proteome</keyword>
<feature type="compositionally biased region" description="Basic and acidic residues" evidence="15">
    <location>
        <begin position="812"/>
        <end position="827"/>
    </location>
</feature>
<evidence type="ECO:0000256" key="6">
    <source>
        <dbReference type="ARBA" id="ARBA00022598"/>
    </source>
</evidence>
<dbReference type="FunFam" id="3.10.290.60:FF:000002">
    <property type="entry name" value="Ubiquitin-like modifier-activating enzyme 1"/>
    <property type="match status" value="1"/>
</dbReference>
<dbReference type="Gene3D" id="3.10.290.60">
    <property type="entry name" value="Ubiquitin-activating enzyme E1, UFD domain"/>
    <property type="match status" value="1"/>
</dbReference>
<dbReference type="CDD" id="cd00106">
    <property type="entry name" value="KISc"/>
    <property type="match status" value="1"/>
</dbReference>
<dbReference type="Pfam" id="PF10585">
    <property type="entry name" value="UBA_E1_SCCH"/>
    <property type="match status" value="1"/>
</dbReference>
<dbReference type="Gene3D" id="2.40.30.180">
    <property type="entry name" value="Ubiquitin-activating enzyme E1, FCCH domain"/>
    <property type="match status" value="1"/>
</dbReference>
<feature type="region of interest" description="Disordered" evidence="15">
    <location>
        <begin position="804"/>
        <end position="827"/>
    </location>
</feature>
<feature type="domain" description="Kinesin motor" evidence="16">
    <location>
        <begin position="500"/>
        <end position="570"/>
    </location>
</feature>
<dbReference type="EnsemblMetazoa" id="AEPI007420-RA">
    <property type="protein sequence ID" value="AEPI007420-PA"/>
    <property type="gene ID" value="AEPI007420"/>
</dbReference>
<evidence type="ECO:0000256" key="12">
    <source>
        <dbReference type="PROSITE-ProRule" id="PRU10132"/>
    </source>
</evidence>
<evidence type="ECO:0000256" key="13">
    <source>
        <dbReference type="RuleBase" id="RU000519"/>
    </source>
</evidence>
<keyword evidence="6 13" id="KW-0436">Ligase</keyword>
<dbReference type="InterPro" id="IPR035985">
    <property type="entry name" value="Ubiquitin-activating_enz"/>
</dbReference>
<dbReference type="Gene3D" id="3.40.850.10">
    <property type="entry name" value="Kinesin motor domain"/>
    <property type="match status" value="2"/>
</dbReference>
<dbReference type="PANTHER" id="PTHR47969:SF33">
    <property type="entry name" value="KINESIN-LIKE PROTEIN"/>
    <property type="match status" value="1"/>
</dbReference>
<comment type="caution">
    <text evidence="11">Lacks conserved residue(s) required for the propagation of feature annotation.</text>
</comment>
<evidence type="ECO:0000256" key="14">
    <source>
        <dbReference type="SAM" id="Coils"/>
    </source>
</evidence>
<organism evidence="17 18">
    <name type="scientific">Anopheles epiroticus</name>
    <dbReference type="NCBI Taxonomy" id="199890"/>
    <lineage>
        <taxon>Eukaryota</taxon>
        <taxon>Metazoa</taxon>
        <taxon>Ecdysozoa</taxon>
        <taxon>Arthropoda</taxon>
        <taxon>Hexapoda</taxon>
        <taxon>Insecta</taxon>
        <taxon>Pterygota</taxon>
        <taxon>Neoptera</taxon>
        <taxon>Endopterygota</taxon>
        <taxon>Diptera</taxon>
        <taxon>Nematocera</taxon>
        <taxon>Culicoidea</taxon>
        <taxon>Culicidae</taxon>
        <taxon>Anophelinae</taxon>
        <taxon>Anopheles</taxon>
    </lineage>
</organism>
<keyword evidence="10" id="KW-0206">Cytoskeleton</keyword>
<feature type="compositionally biased region" description="Pro residues" evidence="15">
    <location>
        <begin position="888"/>
        <end position="898"/>
    </location>
</feature>
<dbReference type="InterPro" id="IPR027640">
    <property type="entry name" value="Kinesin-like_fam"/>
</dbReference>
<dbReference type="Gene3D" id="3.50.50.80">
    <property type="entry name" value="Ubiquitin-activating enzyme E1, inactive adenylation domain, subdomain 1"/>
    <property type="match status" value="1"/>
</dbReference>
<comment type="pathway">
    <text evidence="3">Protein modification; protein ubiquitination.</text>
</comment>
<keyword evidence="10" id="KW-0963">Cytoplasm</keyword>
<dbReference type="VEuPathDB" id="VectorBase:AEPI007420"/>
<keyword evidence="9 11" id="KW-0067">ATP-binding</keyword>
<dbReference type="InterPro" id="IPR042449">
    <property type="entry name" value="Ub-E1_IAD_1"/>
</dbReference>